<comment type="caution">
    <text evidence="1">The sequence shown here is derived from an EMBL/GenBank/DDBJ whole genome shotgun (WGS) entry which is preliminary data.</text>
</comment>
<accession>A0A9X2HAH0</accession>
<sequence length="200" mass="22627">MTDSTTPETLAARALTDQARPAEHSAPDAETFDLGDWLTGGTEHRLREVVTVYRDAHLAADVERIEAAMKRAEEAPEGMESMGDAGAGELEREKQRLLERMEAAKAEVELYALIEPELAEIRAELGEKPKDYNYHQDMDYWYRILARAARLQGRALEPEQWAALHRTIGAQFAAIILRYQAAQQIDVTPRFRRGRPGERP</sequence>
<dbReference type="AlphaFoldDB" id="A0A9X2HAH0"/>
<protein>
    <submittedName>
        <fullName evidence="1">Uncharacterized protein</fullName>
    </submittedName>
</protein>
<name>A0A9X2HAH0_9MICC</name>
<gene>
    <name evidence="1" type="ORF">NBM05_08440</name>
</gene>
<proteinExistence type="predicted"/>
<dbReference type="RefSeq" id="WP_254166511.1">
    <property type="nucleotide sequence ID" value="NZ_JANAFB010000017.1"/>
</dbReference>
<dbReference type="EMBL" id="JANAFB010000017">
    <property type="protein sequence ID" value="MCP3426029.1"/>
    <property type="molecule type" value="Genomic_DNA"/>
</dbReference>
<keyword evidence="2" id="KW-1185">Reference proteome</keyword>
<dbReference type="Proteomes" id="UP001139502">
    <property type="component" value="Unassembled WGS sequence"/>
</dbReference>
<evidence type="ECO:0000313" key="2">
    <source>
        <dbReference type="Proteomes" id="UP001139502"/>
    </source>
</evidence>
<organism evidence="1 2">
    <name type="scientific">Rothia santali</name>
    <dbReference type="NCBI Taxonomy" id="2949643"/>
    <lineage>
        <taxon>Bacteria</taxon>
        <taxon>Bacillati</taxon>
        <taxon>Actinomycetota</taxon>
        <taxon>Actinomycetes</taxon>
        <taxon>Micrococcales</taxon>
        <taxon>Micrococcaceae</taxon>
        <taxon>Rothia</taxon>
    </lineage>
</organism>
<reference evidence="1" key="1">
    <citation type="submission" date="2022-06" db="EMBL/GenBank/DDBJ databases">
        <title>Rothia sp. isolated from sandalwood seedling.</title>
        <authorList>
            <person name="Tuikhar N."/>
            <person name="Kirdat K."/>
            <person name="Thorat V."/>
            <person name="Swetha P."/>
            <person name="Padma S."/>
            <person name="Sundararaj R."/>
            <person name="Yadav A."/>
        </authorList>
    </citation>
    <scope>NUCLEOTIDE SEQUENCE</scope>
    <source>
        <strain evidence="1">AR01</strain>
    </source>
</reference>
<evidence type="ECO:0000313" key="1">
    <source>
        <dbReference type="EMBL" id="MCP3426029.1"/>
    </source>
</evidence>